<gene>
    <name evidence="2" type="ORF">MNBD_DELTA03-1728</name>
</gene>
<keyword evidence="1" id="KW-0812">Transmembrane</keyword>
<feature type="transmembrane region" description="Helical" evidence="1">
    <location>
        <begin position="6"/>
        <end position="23"/>
    </location>
</feature>
<organism evidence="2">
    <name type="scientific">hydrothermal vent metagenome</name>
    <dbReference type="NCBI Taxonomy" id="652676"/>
    <lineage>
        <taxon>unclassified sequences</taxon>
        <taxon>metagenomes</taxon>
        <taxon>ecological metagenomes</taxon>
    </lineage>
</organism>
<name>A0A3B0WD64_9ZZZZ</name>
<keyword evidence="1" id="KW-1133">Transmembrane helix</keyword>
<evidence type="ECO:0000313" key="2">
    <source>
        <dbReference type="EMBL" id="VAW42506.1"/>
    </source>
</evidence>
<dbReference type="AlphaFoldDB" id="A0A3B0WD64"/>
<keyword evidence="1" id="KW-0472">Membrane</keyword>
<accession>A0A3B0WD64</accession>
<dbReference type="EMBL" id="UOEX01000450">
    <property type="protein sequence ID" value="VAW42506.1"/>
    <property type="molecule type" value="Genomic_DNA"/>
</dbReference>
<reference evidence="2" key="1">
    <citation type="submission" date="2018-06" db="EMBL/GenBank/DDBJ databases">
        <authorList>
            <person name="Zhirakovskaya E."/>
        </authorList>
    </citation>
    <scope>NUCLEOTIDE SEQUENCE</scope>
</reference>
<sequence>MFWDFFLFVIIGPLIAFFIYYLTEDRKRADKYRAERDRCRLIF</sequence>
<proteinExistence type="predicted"/>
<evidence type="ECO:0000256" key="1">
    <source>
        <dbReference type="SAM" id="Phobius"/>
    </source>
</evidence>
<protein>
    <submittedName>
        <fullName evidence="2">Uncharacterized protein</fullName>
    </submittedName>
</protein>